<dbReference type="InterPro" id="IPR038376">
    <property type="entry name" value="ATP_synth_asu_C_sf"/>
</dbReference>
<keyword evidence="10 15" id="KW-1278">Translocase</keyword>
<keyword evidence="5 15" id="KW-0813">Transport</keyword>
<dbReference type="PANTHER" id="PTHR48082">
    <property type="entry name" value="ATP SYNTHASE SUBUNIT ALPHA, MITOCHONDRIAL"/>
    <property type="match status" value="1"/>
</dbReference>
<dbReference type="FunFam" id="1.20.150.20:FF:000001">
    <property type="entry name" value="ATP synthase subunit alpha"/>
    <property type="match status" value="1"/>
</dbReference>
<dbReference type="PROSITE" id="PS00152">
    <property type="entry name" value="ATPASE_ALPHA_BETA"/>
    <property type="match status" value="1"/>
</dbReference>
<comment type="function">
    <text evidence="1 15 18">Produces ATP from ADP in the presence of a proton gradient across the membrane. The alpha chain is a regulatory subunit.</text>
</comment>
<dbReference type="EMBL" id="KY427335">
    <property type="protein sequence ID" value="ASU94224.1"/>
    <property type="molecule type" value="Genomic_DNA"/>
</dbReference>
<dbReference type="InterPro" id="IPR020003">
    <property type="entry name" value="ATPase_a/bsu_AS"/>
</dbReference>
<dbReference type="InterPro" id="IPR005294">
    <property type="entry name" value="ATP_synth_F1_asu"/>
</dbReference>
<comment type="subunit">
    <text evidence="15 18">F-type ATPases have 2 components, CF(1) - the catalytic core - and CF(0) - the membrane proton channel. CF(1) has five subunits: alpha(3), beta(3), gamma(1), delta(1), epsilon(1). CF(0) has four main subunits: a, b, b' and c.</text>
</comment>
<evidence type="ECO:0000256" key="8">
    <source>
        <dbReference type="ARBA" id="ARBA00022781"/>
    </source>
</evidence>
<feature type="domain" description="ATP synthase alpha subunit C-terminal" evidence="20">
    <location>
        <begin position="373"/>
        <end position="496"/>
    </location>
</feature>
<dbReference type="InterPro" id="IPR004100">
    <property type="entry name" value="ATPase_F1/V1/A1_a/bsu_N"/>
</dbReference>
<dbReference type="SUPFAM" id="SSF50615">
    <property type="entry name" value="N-terminal domain of alpha and beta subunits of F1 ATP synthase"/>
    <property type="match status" value="1"/>
</dbReference>
<dbReference type="GO" id="GO:0046933">
    <property type="term" value="F:proton-transporting ATP synthase activity, rotational mechanism"/>
    <property type="evidence" value="ECO:0007669"/>
    <property type="project" value="UniProtKB-UniRule"/>
</dbReference>
<dbReference type="HAMAP" id="MF_01346">
    <property type="entry name" value="ATP_synth_alpha_bact"/>
    <property type="match status" value="1"/>
</dbReference>
<dbReference type="InterPro" id="IPR023366">
    <property type="entry name" value="ATP_synth_asu-like_sf"/>
</dbReference>
<dbReference type="GeneID" id="33946369"/>
<dbReference type="Pfam" id="PF00306">
    <property type="entry name" value="ATP-synt_ab_C"/>
    <property type="match status" value="1"/>
</dbReference>
<dbReference type="CDD" id="cd18113">
    <property type="entry name" value="ATP-synt_F1_alpha_C"/>
    <property type="match status" value="1"/>
</dbReference>
<keyword evidence="7 15" id="KW-0547">Nucleotide-binding</keyword>
<dbReference type="SUPFAM" id="SSF52540">
    <property type="entry name" value="P-loop containing nucleoside triphosphate hydrolases"/>
    <property type="match status" value="1"/>
</dbReference>
<dbReference type="SUPFAM" id="SSF47917">
    <property type="entry name" value="C-terminal domain of alpha and beta subunits of F1 ATP synthase"/>
    <property type="match status" value="1"/>
</dbReference>
<evidence type="ECO:0000256" key="1">
    <source>
        <dbReference type="ARBA" id="ARBA00003784"/>
    </source>
</evidence>
<comment type="similarity">
    <text evidence="3 15 16">Belongs to the ATPase alpha/beta chains family.</text>
</comment>
<feature type="binding site" evidence="15">
    <location>
        <begin position="171"/>
        <end position="178"/>
    </location>
    <ligand>
        <name>ATP</name>
        <dbReference type="ChEBI" id="CHEBI:30616"/>
    </ligand>
</feature>
<keyword evidence="12 15" id="KW-0472">Membrane</keyword>
<dbReference type="GO" id="GO:0009535">
    <property type="term" value="C:chloroplast thylakoid membrane"/>
    <property type="evidence" value="ECO:0007669"/>
    <property type="project" value="UniProtKB-SubCell"/>
</dbReference>
<evidence type="ECO:0000259" key="19">
    <source>
        <dbReference type="Pfam" id="PF00006"/>
    </source>
</evidence>
<keyword evidence="9 15" id="KW-0067">ATP-binding</keyword>
<dbReference type="Gene3D" id="2.40.30.20">
    <property type="match status" value="1"/>
</dbReference>
<dbReference type="PANTHER" id="PTHR48082:SF2">
    <property type="entry name" value="ATP SYNTHASE SUBUNIT ALPHA, MITOCHONDRIAL"/>
    <property type="match status" value="1"/>
</dbReference>
<dbReference type="FunFam" id="3.40.50.300:FF:000002">
    <property type="entry name" value="ATP synthase subunit alpha"/>
    <property type="match status" value="1"/>
</dbReference>
<evidence type="ECO:0000256" key="18">
    <source>
        <dbReference type="RuleBase" id="RU004286"/>
    </source>
</evidence>
<evidence type="ECO:0000256" key="12">
    <source>
        <dbReference type="ARBA" id="ARBA00023136"/>
    </source>
</evidence>
<dbReference type="InterPro" id="IPR033732">
    <property type="entry name" value="ATP_synth_F1_a_nt-bd_dom"/>
</dbReference>
<evidence type="ECO:0000313" key="22">
    <source>
        <dbReference type="EMBL" id="ASU94224.1"/>
    </source>
</evidence>
<keyword evidence="8 15" id="KW-0375">Hydrogen ion transport</keyword>
<evidence type="ECO:0000256" key="5">
    <source>
        <dbReference type="ARBA" id="ARBA00022448"/>
    </source>
</evidence>
<evidence type="ECO:0000256" key="10">
    <source>
        <dbReference type="ARBA" id="ARBA00022967"/>
    </source>
</evidence>
<evidence type="ECO:0000256" key="9">
    <source>
        <dbReference type="ARBA" id="ARBA00022840"/>
    </source>
</evidence>
<dbReference type="AlphaFoldDB" id="A0A248R9U7"/>
<dbReference type="RefSeq" id="YP_009425532.1">
    <property type="nucleotide sequence ID" value="NC_035841.1"/>
</dbReference>
<dbReference type="InterPro" id="IPR036121">
    <property type="entry name" value="ATPase_F1/V1/A1_a/bsu_N_sf"/>
</dbReference>
<geneLocation type="chloroplast" evidence="22"/>
<evidence type="ECO:0000256" key="15">
    <source>
        <dbReference type="HAMAP-Rule" id="MF_01346"/>
    </source>
</evidence>
<dbReference type="Gene3D" id="1.20.150.20">
    <property type="entry name" value="ATP synthase alpha/beta chain, C-terminal domain"/>
    <property type="match status" value="1"/>
</dbReference>
<dbReference type="NCBIfam" id="NF009884">
    <property type="entry name" value="PRK13343.1"/>
    <property type="match status" value="1"/>
</dbReference>
<dbReference type="GO" id="GO:0005524">
    <property type="term" value="F:ATP binding"/>
    <property type="evidence" value="ECO:0007669"/>
    <property type="project" value="UniProtKB-UniRule"/>
</dbReference>
<evidence type="ECO:0000259" key="20">
    <source>
        <dbReference type="Pfam" id="PF00306"/>
    </source>
</evidence>
<evidence type="ECO:0000256" key="3">
    <source>
        <dbReference type="ARBA" id="ARBA00008936"/>
    </source>
</evidence>
<feature type="site" description="Required for activity" evidence="15">
    <location>
        <position position="364"/>
    </location>
</feature>
<keyword evidence="13 15" id="KW-0139">CF(1)</keyword>
<comment type="subunit">
    <text evidence="4">F-type ATPases have 2 components, CF(1) - the catalytic core - and CF(0) - the membrane proton channel. CF(1) has five subunits: alpha(3), beta(3), gamma(1), delta(1), epsilon(1). CF(0) has three main subunits: a, b and c.</text>
</comment>
<evidence type="ECO:0000256" key="7">
    <source>
        <dbReference type="ARBA" id="ARBA00022741"/>
    </source>
</evidence>
<evidence type="ECO:0000256" key="13">
    <source>
        <dbReference type="ARBA" id="ARBA00023196"/>
    </source>
</evidence>
<feature type="domain" description="ATPase F1/V1/A1 complex alpha/beta subunit nucleotide-binding" evidence="19">
    <location>
        <begin position="151"/>
        <end position="366"/>
    </location>
</feature>
<dbReference type="Gene3D" id="3.40.50.300">
    <property type="entry name" value="P-loop containing nucleotide triphosphate hydrolases"/>
    <property type="match status" value="1"/>
</dbReference>
<evidence type="ECO:0000256" key="16">
    <source>
        <dbReference type="RuleBase" id="RU000339"/>
    </source>
</evidence>
<keyword evidence="14 15" id="KW-0066">ATP synthesis</keyword>
<evidence type="ECO:0000256" key="4">
    <source>
        <dbReference type="ARBA" id="ARBA00011648"/>
    </source>
</evidence>
<evidence type="ECO:0000259" key="21">
    <source>
        <dbReference type="Pfam" id="PF02874"/>
    </source>
</evidence>
<reference evidence="22" key="1">
    <citation type="journal article" date="2017" name="Genome Biol. Evol.">
        <title>Plastid Phylogenomics Resolve Deep Relationships among Eupolypod II Ferns with Rapid Radiation and Rate Heterogeneity.</title>
        <authorList>
            <person name="Wei R."/>
            <person name="Yan Y.-H."/>
            <person name="Harris A.J."/>
            <person name="Kang J.-S."/>
            <person name="Shen H."/>
            <person name="Xiang Q.-P."/>
            <person name="Zhang X.-C."/>
        </authorList>
    </citation>
    <scope>NUCLEOTIDE SEQUENCE</scope>
</reference>
<dbReference type="Pfam" id="PF00006">
    <property type="entry name" value="ATP-synt_ab"/>
    <property type="match status" value="1"/>
</dbReference>
<evidence type="ECO:0000256" key="17">
    <source>
        <dbReference type="RuleBase" id="RU000341"/>
    </source>
</evidence>
<feature type="domain" description="ATPase F1/V1/A1 complex alpha/beta subunit N-terminal" evidence="21">
    <location>
        <begin position="29"/>
        <end position="94"/>
    </location>
</feature>
<evidence type="ECO:0000256" key="6">
    <source>
        <dbReference type="ARBA" id="ARBA00022528"/>
    </source>
</evidence>
<comment type="subcellular location">
    <subcellularLocation>
        <location evidence="2">Membrane</location>
    </subcellularLocation>
    <subcellularLocation>
        <location evidence="15 17">Plastid</location>
        <location evidence="15 17">Chloroplast thylakoid membrane</location>
        <topology evidence="15 17">Peripheral membrane protein</topology>
    </subcellularLocation>
</comment>
<evidence type="ECO:0000256" key="2">
    <source>
        <dbReference type="ARBA" id="ARBA00004370"/>
    </source>
</evidence>
<dbReference type="CDD" id="cd18116">
    <property type="entry name" value="ATP-synt_F1_alpha_N"/>
    <property type="match status" value="1"/>
</dbReference>
<dbReference type="GO" id="GO:0045259">
    <property type="term" value="C:proton-transporting ATP synthase complex"/>
    <property type="evidence" value="ECO:0007669"/>
    <property type="project" value="UniProtKB-KW"/>
</dbReference>
<organism evidence="22">
    <name type="scientific">Athyrium opacum</name>
    <dbReference type="NCBI Taxonomy" id="872479"/>
    <lineage>
        <taxon>Eukaryota</taxon>
        <taxon>Viridiplantae</taxon>
        <taxon>Streptophyta</taxon>
        <taxon>Embryophyta</taxon>
        <taxon>Tracheophyta</taxon>
        <taxon>Polypodiopsida</taxon>
        <taxon>Polypodiidae</taxon>
        <taxon>Polypodiales</taxon>
        <taxon>Aspleniineae</taxon>
        <taxon>Athyriaceae</taxon>
        <taxon>Athyrium</taxon>
        <taxon>Athyrium incertae sedis</taxon>
    </lineage>
</organism>
<keyword evidence="11 15" id="KW-0406">Ion transport</keyword>
<keyword evidence="18 22" id="KW-0934">Plastid</keyword>
<dbReference type="InterPro" id="IPR000793">
    <property type="entry name" value="ATP_synth_asu_C"/>
</dbReference>
<keyword evidence="6 17" id="KW-0150">Chloroplast</keyword>
<evidence type="ECO:0000256" key="11">
    <source>
        <dbReference type="ARBA" id="ARBA00023065"/>
    </source>
</evidence>
<dbReference type="InterPro" id="IPR000194">
    <property type="entry name" value="ATPase_F1/V1/A1_a/bsu_nucl-bd"/>
</dbReference>
<dbReference type="EC" id="7.1.2.2" evidence="15 18"/>
<dbReference type="InterPro" id="IPR027417">
    <property type="entry name" value="P-loop_NTPase"/>
</dbReference>
<dbReference type="NCBIfam" id="TIGR00962">
    <property type="entry name" value="atpA"/>
    <property type="match status" value="1"/>
</dbReference>
<name>A0A248R9U7_9MONI</name>
<proteinExistence type="inferred from homology"/>
<accession>A0A248R9U7</accession>
<sequence>MVINIRPDEISSIIRKQIEGYVPEVKVVSIGTVLQVGDGIARIHGLNKVMAGESVESEDGTVGIAPNPESDNVGAVPTGDGLTIQEGSSVRATGKIAQIPVSDSFLGRVVNALAQPIDGKGQIPASEFRSIESPAPGIISRRSAYEPLQTGLTATDSMIPIGRGQRELTIGDRQTGKTAVATDTILNQKGQNVICVYVAIGQKASSVAQVVDTFQDRGAMEYTIVVSETANSPATLQYLAPYTGAALAEYFMYRKQHTSIIYDDLSKQAQAYRQMSLPLRRPPGREAYPGDVFYPHSRLLERAAKLSLQLGEGSMTASPIAETQAGDVSAYIPTNVISITDGQISLSADLFNAGIRPAINVGISVSRVGSAAQIKAMKQVAGKLKSELAQFAELEASAQFASDLDKTTQNQLARGQRLRELLKQSQSAPLSVEEQVATTYTGVNGYLDVPEVEQVKRFLVQLREYVITNKPQFGEITRSTKVSTEQAETLSKEAIKESTEIFLLQEK</sequence>
<protein>
    <recommendedName>
        <fullName evidence="15 18">ATP synthase subunit alpha, chloroplastic</fullName>
        <ecNumber evidence="15 18">7.1.2.2</ecNumber>
    </recommendedName>
    <alternativeName>
        <fullName evidence="15">ATP synthase F1 sector subunit alpha</fullName>
    </alternativeName>
    <alternativeName>
        <fullName evidence="15">F-ATPase subunit alpha</fullName>
    </alternativeName>
</protein>
<dbReference type="GO" id="GO:0043531">
    <property type="term" value="F:ADP binding"/>
    <property type="evidence" value="ECO:0007669"/>
    <property type="project" value="TreeGrafter"/>
</dbReference>
<dbReference type="Pfam" id="PF02874">
    <property type="entry name" value="ATP-synt_ab_N"/>
    <property type="match status" value="1"/>
</dbReference>
<comment type="catalytic activity">
    <reaction evidence="15 18">
        <text>ATP + H2O + 4 H(+)(in) = ADP + phosphate + 5 H(+)(out)</text>
        <dbReference type="Rhea" id="RHEA:57720"/>
        <dbReference type="ChEBI" id="CHEBI:15377"/>
        <dbReference type="ChEBI" id="CHEBI:15378"/>
        <dbReference type="ChEBI" id="CHEBI:30616"/>
        <dbReference type="ChEBI" id="CHEBI:43474"/>
        <dbReference type="ChEBI" id="CHEBI:456216"/>
        <dbReference type="EC" id="7.1.2.2"/>
    </reaction>
</comment>
<keyword evidence="15 17" id="KW-0793">Thylakoid</keyword>
<dbReference type="CDD" id="cd01132">
    <property type="entry name" value="F1-ATPase_alpha_CD"/>
    <property type="match status" value="1"/>
</dbReference>
<gene>
    <name evidence="15 18 22" type="primary">atpA</name>
</gene>
<evidence type="ECO:0000256" key="14">
    <source>
        <dbReference type="ARBA" id="ARBA00023310"/>
    </source>
</evidence>